<name>A0ABY4JTG4_9BACI</name>
<organism evidence="1 2">
    <name type="scientific">Gottfriedia acidiceleris</name>
    <dbReference type="NCBI Taxonomy" id="371036"/>
    <lineage>
        <taxon>Bacteria</taxon>
        <taxon>Bacillati</taxon>
        <taxon>Bacillota</taxon>
        <taxon>Bacilli</taxon>
        <taxon>Bacillales</taxon>
        <taxon>Bacillaceae</taxon>
        <taxon>Gottfriedia</taxon>
    </lineage>
</organism>
<dbReference type="RefSeq" id="WP_248269023.1">
    <property type="nucleotide sequence ID" value="NZ_CP096034.1"/>
</dbReference>
<gene>
    <name evidence="1" type="ORF">MY490_09850</name>
</gene>
<dbReference type="Proteomes" id="UP000830639">
    <property type="component" value="Chromosome"/>
</dbReference>
<reference evidence="1 2" key="1">
    <citation type="submission" date="2022-04" db="EMBL/GenBank/DDBJ databases">
        <title>Mechanism of arsenic methylation and mitigation arsenic toxicity by Bacillus sp. LH14 from an Arsenic-Contaminated Paddy Soil.</title>
        <authorList>
            <person name="Wang D."/>
        </authorList>
    </citation>
    <scope>NUCLEOTIDE SEQUENCE [LARGE SCALE GENOMIC DNA]</scope>
    <source>
        <strain evidence="1 2">LH14</strain>
    </source>
</reference>
<dbReference type="EMBL" id="CP096034">
    <property type="protein sequence ID" value="UPM56108.1"/>
    <property type="molecule type" value="Genomic_DNA"/>
</dbReference>
<evidence type="ECO:0000313" key="1">
    <source>
        <dbReference type="EMBL" id="UPM56108.1"/>
    </source>
</evidence>
<proteinExistence type="predicted"/>
<evidence type="ECO:0000313" key="2">
    <source>
        <dbReference type="Proteomes" id="UP000830639"/>
    </source>
</evidence>
<sequence length="56" mass="6495">MKKHEIQKLSIGSIRYVYDEQAASKWFNTYVEIVKENLINNASKIDGQTYIENEGS</sequence>
<accession>A0ABY4JTG4</accession>
<protein>
    <submittedName>
        <fullName evidence="1">Uncharacterized protein</fullName>
    </submittedName>
</protein>
<keyword evidence="2" id="KW-1185">Reference proteome</keyword>